<reference evidence="2 3" key="1">
    <citation type="submission" date="2022-11" db="EMBL/GenBank/DDBJ databases">
        <title>Minimal conservation of predation-associated metabolite biosynthetic gene clusters underscores biosynthetic potential of Myxococcota including descriptions for ten novel species: Archangium lansinium sp. nov., Myxococcus landrumus sp. nov., Nannocystis bai.</title>
        <authorList>
            <person name="Ahearne A."/>
            <person name="Stevens C."/>
            <person name="Dowd S."/>
        </authorList>
    </citation>
    <scope>NUCLEOTIDE SEQUENCE [LARGE SCALE GENOMIC DNA]</scope>
    <source>
        <strain evidence="2 3">BB15-2</strain>
    </source>
</reference>
<sequence length="75" mass="7674">MNTTRTLLFIVAGLVGACKSDKPPAEDPGAPKACTKEAKVCPDGSTVGRTGPDCEFAACPEGSETPETPEEPPTP</sequence>
<evidence type="ECO:0000256" key="1">
    <source>
        <dbReference type="SAM" id="MobiDB-lite"/>
    </source>
</evidence>
<protein>
    <recommendedName>
        <fullName evidence="4">Kazal-like domain-containing protein</fullName>
    </recommendedName>
</protein>
<gene>
    <name evidence="2" type="ORF">POL25_31070</name>
</gene>
<keyword evidence="3" id="KW-1185">Reference proteome</keyword>
<comment type="caution">
    <text evidence="2">The sequence shown here is derived from an EMBL/GenBank/DDBJ whole genome shotgun (WGS) entry which is preliminary data.</text>
</comment>
<accession>A0ABT5E6A3</accession>
<evidence type="ECO:0000313" key="2">
    <source>
        <dbReference type="EMBL" id="MDC0721391.1"/>
    </source>
</evidence>
<dbReference type="PROSITE" id="PS51257">
    <property type="entry name" value="PROKAR_LIPOPROTEIN"/>
    <property type="match status" value="1"/>
</dbReference>
<evidence type="ECO:0008006" key="4">
    <source>
        <dbReference type="Google" id="ProtNLM"/>
    </source>
</evidence>
<proteinExistence type="predicted"/>
<name>A0ABT5E6A3_9BACT</name>
<feature type="region of interest" description="Disordered" evidence="1">
    <location>
        <begin position="45"/>
        <end position="75"/>
    </location>
</feature>
<dbReference type="EMBL" id="JAQNDL010000003">
    <property type="protein sequence ID" value="MDC0721391.1"/>
    <property type="molecule type" value="Genomic_DNA"/>
</dbReference>
<dbReference type="RefSeq" id="WP_272089894.1">
    <property type="nucleotide sequence ID" value="NZ_JAQNDL010000003.1"/>
</dbReference>
<organism evidence="2 3">
    <name type="scientific">Nannocystis bainbridge</name>
    <dbReference type="NCBI Taxonomy" id="2995303"/>
    <lineage>
        <taxon>Bacteria</taxon>
        <taxon>Pseudomonadati</taxon>
        <taxon>Myxococcota</taxon>
        <taxon>Polyangia</taxon>
        <taxon>Nannocystales</taxon>
        <taxon>Nannocystaceae</taxon>
        <taxon>Nannocystis</taxon>
    </lineage>
</organism>
<dbReference type="Proteomes" id="UP001221686">
    <property type="component" value="Unassembled WGS sequence"/>
</dbReference>
<evidence type="ECO:0000313" key="3">
    <source>
        <dbReference type="Proteomes" id="UP001221686"/>
    </source>
</evidence>